<keyword evidence="3" id="KW-0808">Transferase</keyword>
<dbReference type="AlphaFoldDB" id="A0A8C4R4P6"/>
<organism evidence="10 11">
    <name type="scientific">Eptatretus burgeri</name>
    <name type="common">Inshore hagfish</name>
    <dbReference type="NCBI Taxonomy" id="7764"/>
    <lineage>
        <taxon>Eukaryota</taxon>
        <taxon>Metazoa</taxon>
        <taxon>Chordata</taxon>
        <taxon>Craniata</taxon>
        <taxon>Vertebrata</taxon>
        <taxon>Cyclostomata</taxon>
        <taxon>Myxini</taxon>
        <taxon>Myxiniformes</taxon>
        <taxon>Myxinidae</taxon>
        <taxon>Eptatretinae</taxon>
        <taxon>Eptatretus</taxon>
    </lineage>
</organism>
<evidence type="ECO:0000256" key="3">
    <source>
        <dbReference type="ARBA" id="ARBA00022527"/>
    </source>
</evidence>
<evidence type="ECO:0000256" key="2">
    <source>
        <dbReference type="ARBA" id="ARBA00010769"/>
    </source>
</evidence>
<dbReference type="GeneTree" id="ENSGT00940000155714"/>
<keyword evidence="3" id="KW-0723">Serine/threonine-protein kinase</keyword>
<reference evidence="10" key="1">
    <citation type="submission" date="2025-08" db="UniProtKB">
        <authorList>
            <consortium name="Ensembl"/>
        </authorList>
    </citation>
    <scope>IDENTIFICATION</scope>
</reference>
<keyword evidence="11" id="KW-1185">Reference proteome</keyword>
<dbReference type="OMA" id="TEWEACH"/>
<dbReference type="Pfam" id="PF00454">
    <property type="entry name" value="PI3_PI4_kinase"/>
    <property type="match status" value="1"/>
</dbReference>
<dbReference type="InterPro" id="IPR057564">
    <property type="entry name" value="HEAT_ATR"/>
</dbReference>
<dbReference type="GO" id="GO:0000723">
    <property type="term" value="P:telomere maintenance"/>
    <property type="evidence" value="ECO:0007669"/>
    <property type="project" value="TreeGrafter"/>
</dbReference>
<dbReference type="InterPro" id="IPR000403">
    <property type="entry name" value="PI3/4_kinase_cat_dom"/>
</dbReference>
<dbReference type="InterPro" id="IPR003151">
    <property type="entry name" value="PIK-rel_kinase_FAT"/>
</dbReference>
<keyword evidence="4" id="KW-0227">DNA damage</keyword>
<evidence type="ECO:0000313" key="10">
    <source>
        <dbReference type="Ensembl" id="ENSEBUP00000024913.1"/>
    </source>
</evidence>
<dbReference type="Pfam" id="PF23593">
    <property type="entry name" value="HEAT_ATR"/>
    <property type="match status" value="1"/>
</dbReference>
<dbReference type="Proteomes" id="UP000694388">
    <property type="component" value="Unplaced"/>
</dbReference>
<dbReference type="InterPro" id="IPR014009">
    <property type="entry name" value="PIK_FAT"/>
</dbReference>
<dbReference type="GO" id="GO:0004674">
    <property type="term" value="F:protein serine/threonine kinase activity"/>
    <property type="evidence" value="ECO:0007669"/>
    <property type="project" value="UniProtKB-KW"/>
</dbReference>
<dbReference type="GO" id="GO:0000077">
    <property type="term" value="P:DNA damage checkpoint signaling"/>
    <property type="evidence" value="ECO:0007669"/>
    <property type="project" value="TreeGrafter"/>
</dbReference>
<sequence length="398" mass="46156">MLLTGRLMEETANFESAAIIKQYKEVISFNTEWEACHFYLAKYFDKVMMAMTESESNRQSTLLTHIIFHFGRSLQFGCQFIYQSLHRMLTLWLDFSSPTNFNHGGTNAESRVIRECLMQLKGIMLDHARKLPAYQFLTAFSQLTSRICHPQPDIWVVLRTIILKVFQQYTQQAMWLLLAVSMSSHKLREERCQDVFLKAQHHDNRLTKLIRDLKDLNRQLLLMTNKQMSAHTLSMSRDFGTLKHLVESSSFSPVLIPLQRCMTPSLPSSPGSHLDHDPFPRHLVYIQGFKDLVEVMNSMQKPKKFTLLGSDGSCYAIMCKPRDDLRKDFRMMEFNMLINKFLRKNAETKRRGLGIHMYAAIPLNQECGLIEWVPNTTSLRCIIGDLHTEKGECTSTVM</sequence>
<keyword evidence="5" id="KW-0234">DNA repair</keyword>
<evidence type="ECO:0000259" key="9">
    <source>
        <dbReference type="PROSITE" id="PS51189"/>
    </source>
</evidence>
<feature type="domain" description="PI3K/PI4K catalytic" evidence="8">
    <location>
        <begin position="289"/>
        <end position="398"/>
    </location>
</feature>
<evidence type="ECO:0000256" key="5">
    <source>
        <dbReference type="ARBA" id="ARBA00023204"/>
    </source>
</evidence>
<dbReference type="Ensembl" id="ENSEBUT00000025489.1">
    <property type="protein sequence ID" value="ENSEBUP00000024913.1"/>
    <property type="gene ID" value="ENSEBUG00000015391.1"/>
</dbReference>
<evidence type="ECO:0000256" key="4">
    <source>
        <dbReference type="ARBA" id="ARBA00022763"/>
    </source>
</evidence>
<reference evidence="10" key="2">
    <citation type="submission" date="2025-09" db="UniProtKB">
        <authorList>
            <consortium name="Ensembl"/>
        </authorList>
    </citation>
    <scope>IDENTIFICATION</scope>
</reference>
<keyword evidence="3" id="KW-0418">Kinase</keyword>
<feature type="coiled-coil region" evidence="7">
    <location>
        <begin position="199"/>
        <end position="226"/>
    </location>
</feature>
<protein>
    <recommendedName>
        <fullName evidence="12">PI3K/PI4K catalytic domain-containing protein</fullName>
    </recommendedName>
</protein>
<dbReference type="GO" id="GO:0005694">
    <property type="term" value="C:chromosome"/>
    <property type="evidence" value="ECO:0007669"/>
    <property type="project" value="TreeGrafter"/>
</dbReference>
<dbReference type="GO" id="GO:0006281">
    <property type="term" value="P:DNA repair"/>
    <property type="evidence" value="ECO:0007669"/>
    <property type="project" value="UniProtKB-KW"/>
</dbReference>
<dbReference type="PROSITE" id="PS51189">
    <property type="entry name" value="FAT"/>
    <property type="match status" value="1"/>
</dbReference>
<name>A0A8C4R4P6_EPTBU</name>
<evidence type="ECO:0008006" key="12">
    <source>
        <dbReference type="Google" id="ProtNLM"/>
    </source>
</evidence>
<evidence type="ECO:0000259" key="8">
    <source>
        <dbReference type="PROSITE" id="PS50290"/>
    </source>
</evidence>
<dbReference type="PANTHER" id="PTHR11139:SF69">
    <property type="entry name" value="SERINE_THREONINE-PROTEIN KINASE ATR"/>
    <property type="match status" value="1"/>
</dbReference>
<accession>A0A8C4R4P6</accession>
<keyword evidence="6" id="KW-0539">Nucleus</keyword>
<evidence type="ECO:0000256" key="7">
    <source>
        <dbReference type="SAM" id="Coils"/>
    </source>
</evidence>
<evidence type="ECO:0000256" key="6">
    <source>
        <dbReference type="ARBA" id="ARBA00023242"/>
    </source>
</evidence>
<dbReference type="InterPro" id="IPR050517">
    <property type="entry name" value="DDR_Repair_Kinase"/>
</dbReference>
<dbReference type="InterPro" id="IPR011009">
    <property type="entry name" value="Kinase-like_dom_sf"/>
</dbReference>
<dbReference type="PANTHER" id="PTHR11139">
    <property type="entry name" value="ATAXIA TELANGIECTASIA MUTATED ATM -RELATED"/>
    <property type="match status" value="1"/>
</dbReference>
<evidence type="ECO:0000256" key="1">
    <source>
        <dbReference type="ARBA" id="ARBA00004123"/>
    </source>
</evidence>
<dbReference type="PROSITE" id="PS50290">
    <property type="entry name" value="PI3_4_KINASE_3"/>
    <property type="match status" value="1"/>
</dbReference>
<dbReference type="SUPFAM" id="SSF56112">
    <property type="entry name" value="Protein kinase-like (PK-like)"/>
    <property type="match status" value="1"/>
</dbReference>
<comment type="subcellular location">
    <subcellularLocation>
        <location evidence="1">Nucleus</location>
    </subcellularLocation>
</comment>
<feature type="domain" description="FAT" evidence="9">
    <location>
        <begin position="1"/>
        <end position="183"/>
    </location>
</feature>
<keyword evidence="7" id="KW-0175">Coiled coil</keyword>
<dbReference type="Pfam" id="PF02259">
    <property type="entry name" value="FAT"/>
    <property type="match status" value="1"/>
</dbReference>
<evidence type="ECO:0000313" key="11">
    <source>
        <dbReference type="Proteomes" id="UP000694388"/>
    </source>
</evidence>
<dbReference type="GO" id="GO:0005634">
    <property type="term" value="C:nucleus"/>
    <property type="evidence" value="ECO:0007669"/>
    <property type="project" value="UniProtKB-SubCell"/>
</dbReference>
<comment type="similarity">
    <text evidence="2">Belongs to the PI3/PI4-kinase family. ATM subfamily.</text>
</comment>
<proteinExistence type="inferred from homology"/>
<dbReference type="Gene3D" id="3.30.1010.10">
    <property type="entry name" value="Phosphatidylinositol 3-kinase Catalytic Subunit, Chain A, domain 4"/>
    <property type="match status" value="1"/>
</dbReference>